<evidence type="ECO:0000313" key="1">
    <source>
        <dbReference type="EMBL" id="CAH2237127.1"/>
    </source>
</evidence>
<dbReference type="Proteomes" id="UP000838756">
    <property type="component" value="Unassembled WGS sequence"/>
</dbReference>
<dbReference type="EMBL" id="CAKXAJ010025249">
    <property type="protein sequence ID" value="CAH2237127.1"/>
    <property type="molecule type" value="Genomic_DNA"/>
</dbReference>
<proteinExistence type="predicted"/>
<keyword evidence="2" id="KW-1185">Reference proteome</keyword>
<reference evidence="1" key="1">
    <citation type="submission" date="2022-03" db="EMBL/GenBank/DDBJ databases">
        <authorList>
            <person name="Lindestad O."/>
        </authorList>
    </citation>
    <scope>NUCLEOTIDE SEQUENCE</scope>
</reference>
<name>A0A8S4RJY8_9NEOP</name>
<comment type="caution">
    <text evidence="1">The sequence shown here is derived from an EMBL/GenBank/DDBJ whole genome shotgun (WGS) entry which is preliminary data.</text>
</comment>
<protein>
    <submittedName>
        <fullName evidence="1">Jg24466 protein</fullName>
    </submittedName>
</protein>
<accession>A0A8S4RJY8</accession>
<sequence>MAIAFHGYVHWSENSKWRLSIAGEGRVLRRVGILLTLVHDDTSLIFKTDRSKDNSDDVSHPMSHVSHWFTANNLVLNAKKTKCVEFMLPNVKKVDKRVMLNGESLEMENSTVFLGVTLVCKPQWGANIETQLSGRVRDRDNDLFLRKEATTWPAAAPAHVPLIYTYAAPPALRQDLCYCFLMPTHFGHI</sequence>
<dbReference type="AlphaFoldDB" id="A0A8S4RJY8"/>
<organism evidence="1 2">
    <name type="scientific">Pararge aegeria aegeria</name>
    <dbReference type="NCBI Taxonomy" id="348720"/>
    <lineage>
        <taxon>Eukaryota</taxon>
        <taxon>Metazoa</taxon>
        <taxon>Ecdysozoa</taxon>
        <taxon>Arthropoda</taxon>
        <taxon>Hexapoda</taxon>
        <taxon>Insecta</taxon>
        <taxon>Pterygota</taxon>
        <taxon>Neoptera</taxon>
        <taxon>Endopterygota</taxon>
        <taxon>Lepidoptera</taxon>
        <taxon>Glossata</taxon>
        <taxon>Ditrysia</taxon>
        <taxon>Papilionoidea</taxon>
        <taxon>Nymphalidae</taxon>
        <taxon>Satyrinae</taxon>
        <taxon>Satyrini</taxon>
        <taxon>Parargina</taxon>
        <taxon>Pararge</taxon>
    </lineage>
</organism>
<gene>
    <name evidence="1" type="primary">jg24466</name>
    <name evidence="1" type="ORF">PAEG_LOCUS14432</name>
</gene>
<evidence type="ECO:0000313" key="2">
    <source>
        <dbReference type="Proteomes" id="UP000838756"/>
    </source>
</evidence>